<accession>A0A367J2U6</accession>
<proteinExistence type="predicted"/>
<keyword evidence="2" id="KW-1185">Reference proteome</keyword>
<evidence type="ECO:0000313" key="1">
    <source>
        <dbReference type="EMBL" id="RCH84255.1"/>
    </source>
</evidence>
<dbReference type="Proteomes" id="UP000252139">
    <property type="component" value="Unassembled WGS sequence"/>
</dbReference>
<dbReference type="EMBL" id="PJQL01002417">
    <property type="protein sequence ID" value="RCH84255.1"/>
    <property type="molecule type" value="Genomic_DNA"/>
</dbReference>
<name>A0A367J2U6_RHIAZ</name>
<organism evidence="1 2">
    <name type="scientific">Rhizopus azygosporus</name>
    <name type="common">Rhizopus microsporus var. azygosporus</name>
    <dbReference type="NCBI Taxonomy" id="86630"/>
    <lineage>
        <taxon>Eukaryota</taxon>
        <taxon>Fungi</taxon>
        <taxon>Fungi incertae sedis</taxon>
        <taxon>Mucoromycota</taxon>
        <taxon>Mucoromycotina</taxon>
        <taxon>Mucoromycetes</taxon>
        <taxon>Mucorales</taxon>
        <taxon>Mucorineae</taxon>
        <taxon>Rhizopodaceae</taxon>
        <taxon>Rhizopus</taxon>
    </lineage>
</organism>
<gene>
    <name evidence="1" type="ORF">CU097_006837</name>
</gene>
<dbReference type="OrthoDB" id="10567516at2759"/>
<evidence type="ECO:0000313" key="2">
    <source>
        <dbReference type="Proteomes" id="UP000252139"/>
    </source>
</evidence>
<comment type="caution">
    <text evidence="1">The sequence shown here is derived from an EMBL/GenBank/DDBJ whole genome shotgun (WGS) entry which is preliminary data.</text>
</comment>
<dbReference type="AlphaFoldDB" id="A0A367J2U6"/>
<reference evidence="1 2" key="1">
    <citation type="journal article" date="2018" name="G3 (Bethesda)">
        <title>Phylogenetic and Phylogenomic Definition of Rhizopus Species.</title>
        <authorList>
            <person name="Gryganskyi A.P."/>
            <person name="Golan J."/>
            <person name="Dolatabadi S."/>
            <person name="Mondo S."/>
            <person name="Robb S."/>
            <person name="Idnurm A."/>
            <person name="Muszewska A."/>
            <person name="Steczkiewicz K."/>
            <person name="Masonjones S."/>
            <person name="Liao H.L."/>
            <person name="Gajdeczka M.T."/>
            <person name="Anike F."/>
            <person name="Vuek A."/>
            <person name="Anishchenko I.M."/>
            <person name="Voigt K."/>
            <person name="de Hoog G.S."/>
            <person name="Smith M.E."/>
            <person name="Heitman J."/>
            <person name="Vilgalys R."/>
            <person name="Stajich J.E."/>
        </authorList>
    </citation>
    <scope>NUCLEOTIDE SEQUENCE [LARGE SCALE GENOMIC DNA]</scope>
    <source>
        <strain evidence="1 2">CBS 357.93</strain>
    </source>
</reference>
<sequence length="97" mass="11132">MKVNIAIKLWNKTINMNSKLNMNTIVIFQCAQKDDLVINQEDSCVLQQVLDQFSAPDDRNHMKYYPAKICVVLKSCSVSQMAIETSKLVFTHVYVFS</sequence>
<protein>
    <submittedName>
        <fullName evidence="1">Uncharacterized protein</fullName>
    </submittedName>
</protein>